<evidence type="ECO:0000313" key="2">
    <source>
        <dbReference type="EMBL" id="GBP78710.1"/>
    </source>
</evidence>
<feature type="compositionally biased region" description="Basic and acidic residues" evidence="1">
    <location>
        <begin position="72"/>
        <end position="84"/>
    </location>
</feature>
<comment type="caution">
    <text evidence="2">The sequence shown here is derived from an EMBL/GenBank/DDBJ whole genome shotgun (WGS) entry which is preliminary data.</text>
</comment>
<dbReference type="EMBL" id="BGZK01001381">
    <property type="protein sequence ID" value="GBP78710.1"/>
    <property type="molecule type" value="Genomic_DNA"/>
</dbReference>
<proteinExistence type="predicted"/>
<protein>
    <submittedName>
        <fullName evidence="2">Uncharacterized protein</fullName>
    </submittedName>
</protein>
<dbReference type="Proteomes" id="UP000299102">
    <property type="component" value="Unassembled WGS sequence"/>
</dbReference>
<keyword evidence="3" id="KW-1185">Reference proteome</keyword>
<dbReference type="AlphaFoldDB" id="A0A4C1YU74"/>
<sequence>MSTIDISPYDGKQRLHSRSPLLALYHCVIGPLTLTKLSLVTSFSGTISLQHTHPAHIPSTLTRMWHDARTSVNNDRDLRPDRRRAAPGRESFPLIM</sequence>
<feature type="region of interest" description="Disordered" evidence="1">
    <location>
        <begin position="72"/>
        <end position="96"/>
    </location>
</feature>
<evidence type="ECO:0000256" key="1">
    <source>
        <dbReference type="SAM" id="MobiDB-lite"/>
    </source>
</evidence>
<name>A0A4C1YU74_EUMVA</name>
<reference evidence="2 3" key="1">
    <citation type="journal article" date="2019" name="Commun. Biol.">
        <title>The bagworm genome reveals a unique fibroin gene that provides high tensile strength.</title>
        <authorList>
            <person name="Kono N."/>
            <person name="Nakamura H."/>
            <person name="Ohtoshi R."/>
            <person name="Tomita M."/>
            <person name="Numata K."/>
            <person name="Arakawa K."/>
        </authorList>
    </citation>
    <scope>NUCLEOTIDE SEQUENCE [LARGE SCALE GENOMIC DNA]</scope>
</reference>
<evidence type="ECO:0000313" key="3">
    <source>
        <dbReference type="Proteomes" id="UP000299102"/>
    </source>
</evidence>
<gene>
    <name evidence="2" type="ORF">EVAR_90579_1</name>
</gene>
<organism evidence="2 3">
    <name type="scientific">Eumeta variegata</name>
    <name type="common">Bagworm moth</name>
    <name type="synonym">Eumeta japonica</name>
    <dbReference type="NCBI Taxonomy" id="151549"/>
    <lineage>
        <taxon>Eukaryota</taxon>
        <taxon>Metazoa</taxon>
        <taxon>Ecdysozoa</taxon>
        <taxon>Arthropoda</taxon>
        <taxon>Hexapoda</taxon>
        <taxon>Insecta</taxon>
        <taxon>Pterygota</taxon>
        <taxon>Neoptera</taxon>
        <taxon>Endopterygota</taxon>
        <taxon>Lepidoptera</taxon>
        <taxon>Glossata</taxon>
        <taxon>Ditrysia</taxon>
        <taxon>Tineoidea</taxon>
        <taxon>Psychidae</taxon>
        <taxon>Oiketicinae</taxon>
        <taxon>Eumeta</taxon>
    </lineage>
</organism>
<accession>A0A4C1YU74</accession>